<dbReference type="RefSeq" id="WP_145735200.1">
    <property type="nucleotide sequence ID" value="NZ_VITR01000015.1"/>
</dbReference>
<sequence>MVESTTVAPTPAVVHAAGESVRGDLALTLLANNKIKDYVVATMALSTVPLPIVDLAGITLIQLRMVQKLSQLYGKPFSKELGTSVLASLAGTFSGLAGGMAAVSLLKLVPGVGEAVALAGLPVATGAMTYAVGKVFVRHYEDGGSLLDLDTLTFKDFIAEQFETGKKLAHEARQQAKEKAKQAKKAAKSKPAA</sequence>
<feature type="transmembrane region" description="Helical" evidence="6">
    <location>
        <begin position="81"/>
        <end position="103"/>
    </location>
</feature>
<feature type="region of interest" description="Disordered" evidence="5">
    <location>
        <begin position="169"/>
        <end position="193"/>
    </location>
</feature>
<evidence type="ECO:0000313" key="8">
    <source>
        <dbReference type="Proteomes" id="UP000315751"/>
    </source>
</evidence>
<keyword evidence="4 6" id="KW-0472">Membrane</keyword>
<evidence type="ECO:0000256" key="2">
    <source>
        <dbReference type="ARBA" id="ARBA00022692"/>
    </source>
</evidence>
<gene>
    <name evidence="7" type="ORF">FBZ90_11577</name>
</gene>
<evidence type="ECO:0000256" key="5">
    <source>
        <dbReference type="SAM" id="MobiDB-lite"/>
    </source>
</evidence>
<accession>A0A560GUL9</accession>
<feature type="compositionally biased region" description="Basic and acidic residues" evidence="5">
    <location>
        <begin position="169"/>
        <end position="181"/>
    </location>
</feature>
<dbReference type="EMBL" id="VITR01000015">
    <property type="protein sequence ID" value="TWB37264.1"/>
    <property type="molecule type" value="Genomic_DNA"/>
</dbReference>
<comment type="caution">
    <text evidence="7">The sequence shown here is derived from an EMBL/GenBank/DDBJ whole genome shotgun (WGS) entry which is preliminary data.</text>
</comment>
<organism evidence="7 8">
    <name type="scientific">Nitrospirillum amazonense</name>
    <dbReference type="NCBI Taxonomy" id="28077"/>
    <lineage>
        <taxon>Bacteria</taxon>
        <taxon>Pseudomonadati</taxon>
        <taxon>Pseudomonadota</taxon>
        <taxon>Alphaproteobacteria</taxon>
        <taxon>Rhodospirillales</taxon>
        <taxon>Azospirillaceae</taxon>
        <taxon>Nitrospirillum</taxon>
    </lineage>
</organism>
<keyword evidence="2 6" id="KW-0812">Transmembrane</keyword>
<dbReference type="Proteomes" id="UP000315751">
    <property type="component" value="Unassembled WGS sequence"/>
</dbReference>
<name>A0A560GUL9_9PROT</name>
<proteinExistence type="predicted"/>
<reference evidence="7 8" key="1">
    <citation type="submission" date="2019-06" db="EMBL/GenBank/DDBJ databases">
        <title>Genomic Encyclopedia of Type Strains, Phase IV (KMG-V): Genome sequencing to study the core and pangenomes of soil and plant-associated prokaryotes.</title>
        <authorList>
            <person name="Whitman W."/>
        </authorList>
    </citation>
    <scope>NUCLEOTIDE SEQUENCE [LARGE SCALE GENOMIC DNA]</scope>
    <source>
        <strain evidence="7 8">BR 11622</strain>
    </source>
</reference>
<evidence type="ECO:0000256" key="1">
    <source>
        <dbReference type="ARBA" id="ARBA00004141"/>
    </source>
</evidence>
<feature type="transmembrane region" description="Helical" evidence="6">
    <location>
        <begin position="115"/>
        <end position="137"/>
    </location>
</feature>
<evidence type="ECO:0000256" key="3">
    <source>
        <dbReference type="ARBA" id="ARBA00022989"/>
    </source>
</evidence>
<dbReference type="Pfam" id="PF05128">
    <property type="entry name" value="DUF697"/>
    <property type="match status" value="1"/>
</dbReference>
<evidence type="ECO:0000313" key="7">
    <source>
        <dbReference type="EMBL" id="TWB37264.1"/>
    </source>
</evidence>
<protein>
    <submittedName>
        <fullName evidence="7">Uncharacterized protein (DUF697 family)</fullName>
    </submittedName>
</protein>
<comment type="subcellular location">
    <subcellularLocation>
        <location evidence="1">Membrane</location>
        <topology evidence="1">Multi-pass membrane protein</topology>
    </subcellularLocation>
</comment>
<evidence type="ECO:0000256" key="4">
    <source>
        <dbReference type="ARBA" id="ARBA00023136"/>
    </source>
</evidence>
<dbReference type="InterPro" id="IPR021147">
    <property type="entry name" value="DUF697"/>
</dbReference>
<dbReference type="AlphaFoldDB" id="A0A560GUL9"/>
<dbReference type="OrthoDB" id="980719at2"/>
<feature type="transmembrane region" description="Helical" evidence="6">
    <location>
        <begin position="38"/>
        <end position="61"/>
    </location>
</feature>
<dbReference type="GO" id="GO:0016020">
    <property type="term" value="C:membrane"/>
    <property type="evidence" value="ECO:0007669"/>
    <property type="project" value="UniProtKB-SubCell"/>
</dbReference>
<keyword evidence="8" id="KW-1185">Reference proteome</keyword>
<evidence type="ECO:0000256" key="6">
    <source>
        <dbReference type="SAM" id="Phobius"/>
    </source>
</evidence>
<keyword evidence="3 6" id="KW-1133">Transmembrane helix</keyword>
<feature type="compositionally biased region" description="Basic residues" evidence="5">
    <location>
        <begin position="182"/>
        <end position="193"/>
    </location>
</feature>